<comment type="caution">
    <text evidence="3">The sequence shown here is derived from an EMBL/GenBank/DDBJ whole genome shotgun (WGS) entry which is preliminary data.</text>
</comment>
<reference evidence="3 4" key="1">
    <citation type="journal article" date="2014" name="PLoS Genet.">
        <title>Phylogenetically driven sequencing of extremely halophilic archaea reveals strategies for static and dynamic osmo-response.</title>
        <authorList>
            <person name="Becker E.A."/>
            <person name="Seitzer P.M."/>
            <person name="Tritt A."/>
            <person name="Larsen D."/>
            <person name="Krusor M."/>
            <person name="Yao A.I."/>
            <person name="Wu D."/>
            <person name="Madern D."/>
            <person name="Eisen J.A."/>
            <person name="Darling A.E."/>
            <person name="Facciotti M.T."/>
        </authorList>
    </citation>
    <scope>NUCLEOTIDE SEQUENCE [LARGE SCALE GENOMIC DNA]</scope>
    <source>
        <strain evidence="3 4">JCM 14089</strain>
    </source>
</reference>
<organism evidence="3 4">
    <name type="scientific">Natronorubrum sulfidifaciens JCM 14089</name>
    <dbReference type="NCBI Taxonomy" id="1230460"/>
    <lineage>
        <taxon>Archaea</taxon>
        <taxon>Methanobacteriati</taxon>
        <taxon>Methanobacteriota</taxon>
        <taxon>Stenosarchaea group</taxon>
        <taxon>Halobacteria</taxon>
        <taxon>Halobacteriales</taxon>
        <taxon>Natrialbaceae</taxon>
        <taxon>Natronorubrum</taxon>
    </lineage>
</organism>
<dbReference type="NCBIfam" id="TIGR03885">
    <property type="entry name" value="flavin_revert"/>
    <property type="match status" value="1"/>
</dbReference>
<dbReference type="Proteomes" id="UP000011661">
    <property type="component" value="Unassembled WGS sequence"/>
</dbReference>
<dbReference type="Pfam" id="PF00296">
    <property type="entry name" value="Bac_luciferase"/>
    <property type="match status" value="1"/>
</dbReference>
<dbReference type="PANTHER" id="PTHR43244:SF1">
    <property type="entry name" value="5,10-METHYLENETETRAHYDROMETHANOPTERIN REDUCTASE"/>
    <property type="match status" value="1"/>
</dbReference>
<keyword evidence="1" id="KW-0560">Oxidoreductase</keyword>
<dbReference type="InterPro" id="IPR011251">
    <property type="entry name" value="Luciferase-like_dom"/>
</dbReference>
<dbReference type="CDD" id="cd01097">
    <property type="entry name" value="Tetrahydromethanopterin_reductase"/>
    <property type="match status" value="1"/>
</dbReference>
<dbReference type="GO" id="GO:0016705">
    <property type="term" value="F:oxidoreductase activity, acting on paired donors, with incorporation or reduction of molecular oxygen"/>
    <property type="evidence" value="ECO:0007669"/>
    <property type="project" value="InterPro"/>
</dbReference>
<feature type="domain" description="Luciferase-like" evidence="2">
    <location>
        <begin position="12"/>
        <end position="293"/>
    </location>
</feature>
<dbReference type="InterPro" id="IPR036661">
    <property type="entry name" value="Luciferase-like_sf"/>
</dbReference>
<dbReference type="NCBIfam" id="TIGR03557">
    <property type="entry name" value="F420_G6P_family"/>
    <property type="match status" value="1"/>
</dbReference>
<dbReference type="EMBL" id="AOHX01000045">
    <property type="protein sequence ID" value="ELY42504.1"/>
    <property type="molecule type" value="Genomic_DNA"/>
</dbReference>
<dbReference type="AlphaFoldDB" id="L9VZ89"/>
<dbReference type="PATRIC" id="fig|1230460.4.peg.2921"/>
<accession>L9VZ89</accession>
<evidence type="ECO:0000256" key="1">
    <source>
        <dbReference type="ARBA" id="ARBA00023002"/>
    </source>
</evidence>
<keyword evidence="4" id="KW-1185">Reference proteome</keyword>
<dbReference type="InterPro" id="IPR050564">
    <property type="entry name" value="F420-G6PD/mer"/>
</dbReference>
<name>L9VZ89_9EURY</name>
<dbReference type="SUPFAM" id="SSF51679">
    <property type="entry name" value="Bacterial luciferase-like"/>
    <property type="match status" value="1"/>
</dbReference>
<evidence type="ECO:0000313" key="4">
    <source>
        <dbReference type="Proteomes" id="UP000011661"/>
    </source>
</evidence>
<protein>
    <submittedName>
        <fullName evidence="3">G6PDH family F420-dependent oxidoreductase</fullName>
    </submittedName>
</protein>
<dbReference type="eggNOG" id="arCOG02410">
    <property type="taxonomic scope" value="Archaea"/>
</dbReference>
<dbReference type="STRING" id="1230460.C495_14352"/>
<dbReference type="Gene3D" id="3.20.20.30">
    <property type="entry name" value="Luciferase-like domain"/>
    <property type="match status" value="1"/>
</dbReference>
<dbReference type="PANTHER" id="PTHR43244">
    <property type="match status" value="1"/>
</dbReference>
<gene>
    <name evidence="3" type="ORF">C495_14352</name>
</gene>
<evidence type="ECO:0000259" key="2">
    <source>
        <dbReference type="Pfam" id="PF00296"/>
    </source>
</evidence>
<proteinExistence type="predicted"/>
<sequence>MGGPVTDLGYHASHEQFAPSALLEYVQLADEHGFDHALASDHFHPWSEQQGESGFVWSWLGSALEATDLTFGTVNAPGYRYHPAIVAQGAATLRELYPERFWLAVGSGQLLNEGITGTDWPVKRERNARLEECADVMRRLFEGEEVTHHGRVDVEQAKLYSRPETAPPLIGAALSEETAAWLAEWADGMITVATPDHEADAARVEAFRETAPEKPVYLKAQHSYAESDADALEGAHEQWGTNCIPGPVTQELRTPEQYDELADQITAEEVEENVRVSGDLEEHIAWLEADVELDVDRVFVHNVNTNQEAFLEAFGDDVLPSFQ</sequence>
<dbReference type="InterPro" id="IPR019945">
    <property type="entry name" value="F420_G6P_DH-rel"/>
</dbReference>
<evidence type="ECO:0000313" key="3">
    <source>
        <dbReference type="EMBL" id="ELY42504.1"/>
    </source>
</evidence>
<dbReference type="InterPro" id="IPR023907">
    <property type="entry name" value="Non-F420_Flavin_OxRdtase"/>
</dbReference>